<dbReference type="AlphaFoldDB" id="A0A5B7J9X5"/>
<name>A0A5B7J9X5_PORTR</name>
<keyword evidence="1" id="KW-0732">Signal</keyword>
<feature type="chain" id="PRO_5023138100" evidence="1">
    <location>
        <begin position="23"/>
        <end position="61"/>
    </location>
</feature>
<evidence type="ECO:0000313" key="3">
    <source>
        <dbReference type="Proteomes" id="UP000324222"/>
    </source>
</evidence>
<reference evidence="2 3" key="1">
    <citation type="submission" date="2019-05" db="EMBL/GenBank/DDBJ databases">
        <title>Another draft genome of Portunus trituberculatus and its Hox gene families provides insights of decapod evolution.</title>
        <authorList>
            <person name="Jeong J.-H."/>
            <person name="Song I."/>
            <person name="Kim S."/>
            <person name="Choi T."/>
            <person name="Kim D."/>
            <person name="Ryu S."/>
            <person name="Kim W."/>
        </authorList>
    </citation>
    <scope>NUCLEOTIDE SEQUENCE [LARGE SCALE GENOMIC DNA]</scope>
    <source>
        <tissue evidence="2">Muscle</tissue>
    </source>
</reference>
<evidence type="ECO:0000256" key="1">
    <source>
        <dbReference type="SAM" id="SignalP"/>
    </source>
</evidence>
<accession>A0A5B7J9X5</accession>
<organism evidence="2 3">
    <name type="scientific">Portunus trituberculatus</name>
    <name type="common">Swimming crab</name>
    <name type="synonym">Neptunus trituberculatus</name>
    <dbReference type="NCBI Taxonomy" id="210409"/>
    <lineage>
        <taxon>Eukaryota</taxon>
        <taxon>Metazoa</taxon>
        <taxon>Ecdysozoa</taxon>
        <taxon>Arthropoda</taxon>
        <taxon>Crustacea</taxon>
        <taxon>Multicrustacea</taxon>
        <taxon>Malacostraca</taxon>
        <taxon>Eumalacostraca</taxon>
        <taxon>Eucarida</taxon>
        <taxon>Decapoda</taxon>
        <taxon>Pleocyemata</taxon>
        <taxon>Brachyura</taxon>
        <taxon>Eubrachyura</taxon>
        <taxon>Portunoidea</taxon>
        <taxon>Portunidae</taxon>
        <taxon>Portuninae</taxon>
        <taxon>Portunus</taxon>
    </lineage>
</organism>
<protein>
    <submittedName>
        <fullName evidence="2">Uncharacterized protein</fullName>
    </submittedName>
</protein>
<dbReference type="Proteomes" id="UP000324222">
    <property type="component" value="Unassembled WGS sequence"/>
</dbReference>
<evidence type="ECO:0000313" key="2">
    <source>
        <dbReference type="EMBL" id="MPC91485.1"/>
    </source>
</evidence>
<dbReference type="EMBL" id="VSRR010087940">
    <property type="protein sequence ID" value="MPC91485.1"/>
    <property type="molecule type" value="Genomic_DNA"/>
</dbReference>
<feature type="signal peptide" evidence="1">
    <location>
        <begin position="1"/>
        <end position="22"/>
    </location>
</feature>
<keyword evidence="3" id="KW-1185">Reference proteome</keyword>
<comment type="caution">
    <text evidence="2">The sequence shown here is derived from an EMBL/GenBank/DDBJ whole genome shotgun (WGS) entry which is preliminary data.</text>
</comment>
<gene>
    <name evidence="2" type="ORF">E2C01_086525</name>
</gene>
<sequence>MNQNASPPRLVLLSVLLRESAGLPDVPLIPVLMCSPSALLNSPPTPHCNSNSYLAKESLRI</sequence>
<proteinExistence type="predicted"/>